<sequence length="1171" mass="129432">MKRTLEAHTSSLRRKRKKSHGLSSATEHNDDHEVSTKDPPPLESLLPLRSAREIYANITKPDLRGCLRVTVVMRWKHPDHLLVHAEITEDNGLFRFDINLTGACFAYFTSNNISIDPKDKLYVALKGVKLERTSRPTSTNFKWTVLPMALTYDEGLLLQFLEKHHPGPVGIVIDTWTPTQTKVDAEDRSHPSQQVPCDLTSPPLASGSEKVVPIDSAPSPHSLPKNHVSTSASVVMGLQEDEAQGQHVLESDVAVAPASELASAAEHTSDTTSSAQNSCLAPTAPGHEGDSSSRVTPVVPIAPVRPLYRESRNPGRGRQPRRENKLAESSKPKAPLIQDTVQPQAQNGTSLGAKCNGQKKQKRNKKNPMPAHSDGTPVDSVASADAPGQASSRNSTPNEADTRAAPRMVEATPKEAEAMGIGHPQPGTVAISKIPPSSASEDGGLVKCPAASLAQPASPPADMDQASDQAKSAGKSATPPSDSDHNPALDLQSGCYPEDSMVEYPPLRDLTPGRRLNIIGVVLSSQTKTTSREQWMNRMVLVDPSIYDRNMPQSGLGVNCFTDRDTDNVHNVHKGDILLLRVVQIQEQYSVKMGVCGNLMAWTWAMFSPETGTVTSGGESSRMTFKPSQAELSYCIKLGDWWRAVQEREEISTKQSNVTVHDLADIYPPPRVERIHRLIQDASPTAPPNGYFDCTVEVLKTHRNDNGVWSVYVTDYTSNEGLADLNVSWSDSSLVNRILKVEMWDAAGDVAANMQPGEFYSIRNMRMKLSNGGYWEGKAVQGHKIRRLDDDELESEPNLRDLLGRKKEWEDMVVERGDVELFSHKLFKEAELDEHFNCTARVLHVSLKENGRAFIYVTDYTPRKDLAAIPATARWTGNLSDDRILKIALSDTPAETAKTLSGSDYIAMRRLRLKSFKSGGIDVSGRLGGDEQMVFKLNPADTGNSNFVALLRREKEWEKTVNSGLRHQTIASSSKIRRPKVAATEVPKYEELEAFTIEEIQAYEGPPALFEPVVARIVDFWPENLADCVILRCTQCNEDLPETLQICTKCDDSMDTHVRPVYRFSFEIEDEHGDRLQVAASHPDCSILKDLPLADLHEDDEALEAFTERLQPLLGKLITEHSRLIEDAAEGQVQPDWEPHLLRMSIAGMPNTSSENPKRFYLLNIDPTPVP</sequence>
<protein>
    <submittedName>
        <fullName evidence="1">Uncharacterized protein</fullName>
    </submittedName>
</protein>
<keyword evidence="2" id="KW-1185">Reference proteome</keyword>
<gene>
    <name evidence="1" type="ORF">NM688_g2350</name>
</gene>
<evidence type="ECO:0000313" key="1">
    <source>
        <dbReference type="EMBL" id="KAJ3555854.1"/>
    </source>
</evidence>
<evidence type="ECO:0000313" key="2">
    <source>
        <dbReference type="Proteomes" id="UP001148662"/>
    </source>
</evidence>
<proteinExistence type="predicted"/>
<reference evidence="1" key="1">
    <citation type="submission" date="2022-07" db="EMBL/GenBank/DDBJ databases">
        <title>Genome Sequence of Phlebia brevispora.</title>
        <authorList>
            <person name="Buettner E."/>
        </authorList>
    </citation>
    <scope>NUCLEOTIDE SEQUENCE</scope>
    <source>
        <strain evidence="1">MPL23</strain>
    </source>
</reference>
<organism evidence="1 2">
    <name type="scientific">Phlebia brevispora</name>
    <dbReference type="NCBI Taxonomy" id="194682"/>
    <lineage>
        <taxon>Eukaryota</taxon>
        <taxon>Fungi</taxon>
        <taxon>Dikarya</taxon>
        <taxon>Basidiomycota</taxon>
        <taxon>Agaricomycotina</taxon>
        <taxon>Agaricomycetes</taxon>
        <taxon>Polyporales</taxon>
        <taxon>Meruliaceae</taxon>
        <taxon>Phlebia</taxon>
    </lineage>
</organism>
<accession>A0ACC1T8U8</accession>
<comment type="caution">
    <text evidence="1">The sequence shown here is derived from an EMBL/GenBank/DDBJ whole genome shotgun (WGS) entry which is preliminary data.</text>
</comment>
<dbReference type="Proteomes" id="UP001148662">
    <property type="component" value="Unassembled WGS sequence"/>
</dbReference>
<name>A0ACC1T8U8_9APHY</name>
<dbReference type="EMBL" id="JANHOG010000293">
    <property type="protein sequence ID" value="KAJ3555854.1"/>
    <property type="molecule type" value="Genomic_DNA"/>
</dbReference>